<evidence type="ECO:0000313" key="6">
    <source>
        <dbReference type="EMBL" id="MBE9396022.1"/>
    </source>
</evidence>
<comment type="similarity">
    <text evidence="1">Belongs to the glycosyl hydrolase 9 (cellulase E) family.</text>
</comment>
<dbReference type="CDD" id="cd02850">
    <property type="entry name" value="E_set_Cellulase_N"/>
    <property type="match status" value="1"/>
</dbReference>
<dbReference type="Pfam" id="PF00759">
    <property type="entry name" value="Glyco_hydro_9"/>
    <property type="match status" value="1"/>
</dbReference>
<dbReference type="Gene3D" id="2.60.40.10">
    <property type="entry name" value="Immunoglobulins"/>
    <property type="match status" value="1"/>
</dbReference>
<comment type="caution">
    <text evidence="6">The sequence shown here is derived from an EMBL/GenBank/DDBJ whole genome shotgun (WGS) entry which is preliminary data.</text>
</comment>
<dbReference type="AlphaFoldDB" id="A0A8J7F9T9"/>
<feature type="domain" description="Cellulase Ig-like" evidence="5">
    <location>
        <begin position="194"/>
        <end position="292"/>
    </location>
</feature>
<evidence type="ECO:0000256" key="2">
    <source>
        <dbReference type="ARBA" id="ARBA00023277"/>
    </source>
</evidence>
<dbReference type="InterPro" id="IPR013783">
    <property type="entry name" value="Ig-like_fold"/>
</dbReference>
<dbReference type="EMBL" id="JADEYS010000001">
    <property type="protein sequence ID" value="MBE9396022.1"/>
    <property type="molecule type" value="Genomic_DNA"/>
</dbReference>
<dbReference type="InterPro" id="IPR004197">
    <property type="entry name" value="Cellulase_Ig-like"/>
</dbReference>
<dbReference type="SUPFAM" id="SSF81296">
    <property type="entry name" value="E set domains"/>
    <property type="match status" value="1"/>
</dbReference>
<name>A0A8J7F9T9_9GAMM</name>
<dbReference type="InterPro" id="IPR014756">
    <property type="entry name" value="Ig_E-set"/>
</dbReference>
<feature type="domain" description="Glycoside hydrolase family 9" evidence="4">
    <location>
        <begin position="306"/>
        <end position="761"/>
    </location>
</feature>
<sequence length="781" mass="88311">MIRIIAATLVWLSHIAFVSANSHLPYISHISAVAPDVLSIEIQAGKRIPALQRYYDKGIIDWVDDSRDRHRWVRQGKQVIGSVVGPKQDVLYPFDEFQGAPLNTRWADSASSYLIRSDNDSDYSAGKKPIAIYRKSRPSDMARTGFWAFDWPVTHYLYLKLPAPLKEGAQYEIEFNNSAISRQTYLHNTRNVRSEAVHVSQIGFRPDDNRKVAFLSLWRGNGDGQPYTDGLPFAVINNQTQQIVYRGKTELSKSRFEAEDAYKQNYTSADVYMMQFSALKTAGEYRVCVKSVGCSYSFPINQNAWGDAFTTSVRGLFHQRSGIELGPPYTQYRRPRNMHPADGVVVYHSRTPLMDTMNGINARGTARDNFSDLINGKTTLVVENAWGGYADAGDWDRRIQHLDSTRLLLELIEMNPQYFAGLNLNLPESSNNLPDLLDEALWGLEFFRRLQTPEGGIRGGIESMDHPRHGEGSWQESQTLLAYAPGFWSSHIYAGVAARAARILKPFAPELAATYKASALKAMNWAEDAYSRRAYRNLPHQAKDARNLAAAELYRLTGNETWHRLFVQTSVFNKASPLKKWKHHDQTDAAFVYLNTHKTDSLIKRNAEMALLREADQSIRTGDQTAFKWTKRNPWAWLGWGNLTAPEASSLIRAHYLTGKQKYLDAVLLATQYGAGANPLNMAFTTGIGQNSPKHPLVQDQRVSAQQPPEGITVNGPLETKRQLEHWLAKQFDKVIYPNHASWPTAEAYFDIYDFAPLNEFTVQSTIGPNAYVWGYLAARK</sequence>
<dbReference type="InterPro" id="IPR001701">
    <property type="entry name" value="Glyco_hydro_9"/>
</dbReference>
<keyword evidence="2" id="KW-0119">Carbohydrate metabolism</keyword>
<dbReference type="SUPFAM" id="SSF48208">
    <property type="entry name" value="Six-hairpin glycosidases"/>
    <property type="match status" value="1"/>
</dbReference>
<dbReference type="Pfam" id="PF02927">
    <property type="entry name" value="CelD_N"/>
    <property type="match status" value="1"/>
</dbReference>
<evidence type="ECO:0000256" key="3">
    <source>
        <dbReference type="ARBA" id="ARBA00023326"/>
    </source>
</evidence>
<keyword evidence="3" id="KW-0624">Polysaccharide degradation</keyword>
<organism evidence="6 7">
    <name type="scientific">Pontibacterium sinense</name>
    <dbReference type="NCBI Taxonomy" id="2781979"/>
    <lineage>
        <taxon>Bacteria</taxon>
        <taxon>Pseudomonadati</taxon>
        <taxon>Pseudomonadota</taxon>
        <taxon>Gammaproteobacteria</taxon>
        <taxon>Oceanospirillales</taxon>
        <taxon>Oceanospirillaceae</taxon>
        <taxon>Pontibacterium</taxon>
    </lineage>
</organism>
<dbReference type="Gene3D" id="1.50.10.10">
    <property type="match status" value="1"/>
</dbReference>
<evidence type="ECO:0000259" key="4">
    <source>
        <dbReference type="Pfam" id="PF00759"/>
    </source>
</evidence>
<keyword evidence="6" id="KW-0378">Hydrolase</keyword>
<keyword evidence="7" id="KW-1185">Reference proteome</keyword>
<evidence type="ECO:0000259" key="5">
    <source>
        <dbReference type="Pfam" id="PF02927"/>
    </source>
</evidence>
<evidence type="ECO:0000256" key="1">
    <source>
        <dbReference type="ARBA" id="ARBA00007072"/>
    </source>
</evidence>
<proteinExistence type="inferred from homology"/>
<dbReference type="InterPro" id="IPR012341">
    <property type="entry name" value="6hp_glycosidase-like_sf"/>
</dbReference>
<dbReference type="GO" id="GO:0000272">
    <property type="term" value="P:polysaccharide catabolic process"/>
    <property type="evidence" value="ECO:0007669"/>
    <property type="project" value="UniProtKB-KW"/>
</dbReference>
<reference evidence="6" key="1">
    <citation type="submission" date="2020-10" db="EMBL/GenBank/DDBJ databases">
        <title>Bacterium isolated from coastal waters sediment.</title>
        <authorList>
            <person name="Chen R.-J."/>
            <person name="Lu D.-C."/>
            <person name="Zhu K.-L."/>
            <person name="Du Z.-J."/>
        </authorList>
    </citation>
    <scope>NUCLEOTIDE SEQUENCE</scope>
    <source>
        <strain evidence="6">N1Y112</strain>
    </source>
</reference>
<gene>
    <name evidence="6" type="ORF">IOQ59_01970</name>
</gene>
<evidence type="ECO:0000313" key="7">
    <source>
        <dbReference type="Proteomes" id="UP000640333"/>
    </source>
</evidence>
<dbReference type="InterPro" id="IPR008928">
    <property type="entry name" value="6-hairpin_glycosidase_sf"/>
</dbReference>
<dbReference type="GO" id="GO:0008810">
    <property type="term" value="F:cellulase activity"/>
    <property type="evidence" value="ECO:0007669"/>
    <property type="project" value="InterPro"/>
</dbReference>
<protein>
    <submittedName>
        <fullName evidence="6">Glycoside hydrolase family 9 protein</fullName>
    </submittedName>
</protein>
<accession>A0A8J7F9T9</accession>
<dbReference type="RefSeq" id="WP_193951566.1">
    <property type="nucleotide sequence ID" value="NZ_JADEYS010000001.1"/>
</dbReference>
<dbReference type="Proteomes" id="UP000640333">
    <property type="component" value="Unassembled WGS sequence"/>
</dbReference>